<evidence type="ECO:0000256" key="5">
    <source>
        <dbReference type="ARBA" id="ARBA00022692"/>
    </source>
</evidence>
<sequence length="215" mass="23807">YELTRPPDGAWGQLADDGSWSGMIGMLARKEVDLALGPFATTYNRAQVVTFTPSIVLDPLCVVAGRQNPKQNPWGFLESLGYTTWLGIFLSLLAITAAITAISPRGRTDASNWMTRIFNVFYELYRVPLLQGTTLAKLSLTQVSSEQVNALAVRAVLGTWLVFVMVVMNCFTSALVSILAVQYVPIEFKNLQDIIHHPTIKVIIEKNSAITELFR</sequence>
<reference evidence="16" key="3">
    <citation type="submission" date="2019-06" db="EMBL/GenBank/DDBJ databases">
        <authorList>
            <person name="Poynton C."/>
            <person name="Hasenbein S."/>
            <person name="Benoit J.B."/>
            <person name="Sepulveda M.S."/>
            <person name="Poelchau M.F."/>
            <person name="Murali S.C."/>
            <person name="Chen S."/>
            <person name="Glastad K.M."/>
            <person name="Werren J.H."/>
            <person name="Vineis J.H."/>
            <person name="Bowen J.L."/>
            <person name="Friedrich M."/>
            <person name="Jones J."/>
            <person name="Robertson H.M."/>
            <person name="Feyereisen R."/>
            <person name="Mechler-Hickson A."/>
            <person name="Mathers N."/>
            <person name="Lee C.E."/>
            <person name="Colbourne J.K."/>
            <person name="Biales A."/>
            <person name="Johnston J.S."/>
            <person name="Wellborn G.A."/>
            <person name="Rosendale A.J."/>
            <person name="Cridge A.G."/>
            <person name="Munoz-Torres M.C."/>
            <person name="Bain P.A."/>
            <person name="Manny A.R."/>
            <person name="Major K.M."/>
            <person name="Lambert F.N."/>
            <person name="Vulpe C.D."/>
            <person name="Tuck P."/>
            <person name="Blalock B.J."/>
            <person name="Lin Y.-Y."/>
            <person name="Smith M.E."/>
            <person name="Ochoa-Acuna H."/>
            <person name="Chen M.-J.M."/>
            <person name="Childers C.P."/>
            <person name="Qu J."/>
            <person name="Dugan S."/>
            <person name="Lee S.L."/>
            <person name="Chao H."/>
            <person name="Dinh H."/>
            <person name="Han Y."/>
            <person name="Doddapaneni H."/>
            <person name="Worley K.C."/>
            <person name="Muzny D.M."/>
            <person name="Gibbs R.A."/>
            <person name="Richards S."/>
        </authorList>
    </citation>
    <scope>NUCLEOTIDE SEQUENCE</scope>
    <source>
        <strain evidence="16">HAZT.00-mixed</strain>
        <tissue evidence="16">Whole organism</tissue>
    </source>
</reference>
<dbReference type="PANTHER" id="PTHR42643:SF24">
    <property type="entry name" value="IONOTROPIC RECEPTOR 60A"/>
    <property type="match status" value="1"/>
</dbReference>
<dbReference type="SUPFAM" id="SSF53850">
    <property type="entry name" value="Periplasmic binding protein-like II"/>
    <property type="match status" value="1"/>
</dbReference>
<reference evidence="16" key="1">
    <citation type="submission" date="2014-08" db="EMBL/GenBank/DDBJ databases">
        <authorList>
            <person name="Murali S."/>
            <person name="Richards S."/>
            <person name="Bandaranaike D."/>
            <person name="Bellair M."/>
            <person name="Blankenburg K."/>
            <person name="Chao H."/>
            <person name="Dinh H."/>
            <person name="Doddapaneni H."/>
            <person name="Dugan-Rocha S."/>
            <person name="Elkadiri S."/>
            <person name="Gnanaolivu R."/>
            <person name="Hughes D."/>
            <person name="Lee S."/>
            <person name="Li M."/>
            <person name="Ming W."/>
            <person name="Munidasa M."/>
            <person name="Muniz J."/>
            <person name="Nguyen L."/>
            <person name="Osuji N."/>
            <person name="Pu L.-L."/>
            <person name="Puazo M."/>
            <person name="Skinner E."/>
            <person name="Qu C."/>
            <person name="Quiroz J."/>
            <person name="Raj R."/>
            <person name="Weissenberger G."/>
            <person name="Xin Y."/>
            <person name="Zou X."/>
            <person name="Han Y."/>
            <person name="Worley K."/>
            <person name="Muzny D."/>
            <person name="Gibbs R."/>
        </authorList>
    </citation>
    <scope>NUCLEOTIDE SEQUENCE</scope>
    <source>
        <strain evidence="16">HAZT.00-mixed</strain>
        <tissue evidence="16">Whole organism</tissue>
    </source>
</reference>
<evidence type="ECO:0000256" key="13">
    <source>
        <dbReference type="SAM" id="Phobius"/>
    </source>
</evidence>
<evidence type="ECO:0000256" key="3">
    <source>
        <dbReference type="ARBA" id="ARBA00022448"/>
    </source>
</evidence>
<keyword evidence="5 13" id="KW-0812">Transmembrane</keyword>
<dbReference type="GO" id="GO:0005886">
    <property type="term" value="C:plasma membrane"/>
    <property type="evidence" value="ECO:0007669"/>
    <property type="project" value="UniProtKB-SubCell"/>
</dbReference>
<organism evidence="16">
    <name type="scientific">Hyalella azteca</name>
    <name type="common">Amphipod</name>
    <dbReference type="NCBI Taxonomy" id="294128"/>
    <lineage>
        <taxon>Eukaryota</taxon>
        <taxon>Metazoa</taxon>
        <taxon>Ecdysozoa</taxon>
        <taxon>Arthropoda</taxon>
        <taxon>Crustacea</taxon>
        <taxon>Multicrustacea</taxon>
        <taxon>Malacostraca</taxon>
        <taxon>Eumalacostraca</taxon>
        <taxon>Peracarida</taxon>
        <taxon>Amphipoda</taxon>
        <taxon>Senticaudata</taxon>
        <taxon>Talitrida</taxon>
        <taxon>Talitroidea</taxon>
        <taxon>Hyalellidae</taxon>
        <taxon>Hyalella</taxon>
    </lineage>
</organism>
<feature type="non-terminal residue" evidence="16">
    <location>
        <position position="215"/>
    </location>
</feature>
<evidence type="ECO:0000256" key="8">
    <source>
        <dbReference type="ARBA" id="ARBA00023136"/>
    </source>
</evidence>
<feature type="transmembrane region" description="Helical" evidence="13">
    <location>
        <begin position="160"/>
        <end position="181"/>
    </location>
</feature>
<evidence type="ECO:0000256" key="9">
    <source>
        <dbReference type="ARBA" id="ARBA00023170"/>
    </source>
</evidence>
<proteinExistence type="inferred from homology"/>
<keyword evidence="6 13" id="KW-1133">Transmembrane helix</keyword>
<feature type="domain" description="Ionotropic glutamate receptor C-terminal" evidence="14">
    <location>
        <begin position="83"/>
        <end position="195"/>
    </location>
</feature>
<keyword evidence="4" id="KW-1003">Cell membrane</keyword>
<evidence type="ECO:0000256" key="12">
    <source>
        <dbReference type="ARBA" id="ARBA00023303"/>
    </source>
</evidence>
<feature type="domain" description="Ionotropic glutamate receptor L-glutamate and glycine-binding" evidence="15">
    <location>
        <begin position="1"/>
        <end position="56"/>
    </location>
</feature>
<dbReference type="EMBL" id="JQDR03007503">
    <property type="protein sequence ID" value="KAA0198503.1"/>
    <property type="molecule type" value="Genomic_DNA"/>
</dbReference>
<feature type="transmembrane region" description="Helical" evidence="13">
    <location>
        <begin position="82"/>
        <end position="103"/>
    </location>
</feature>
<dbReference type="InterPro" id="IPR001320">
    <property type="entry name" value="Iontro_rcpt_C"/>
</dbReference>
<dbReference type="PANTHER" id="PTHR42643">
    <property type="entry name" value="IONOTROPIC RECEPTOR 20A-RELATED"/>
    <property type="match status" value="1"/>
</dbReference>
<keyword evidence="3" id="KW-0813">Transport</keyword>
<dbReference type="AlphaFoldDB" id="A0A6A0H3K9"/>
<evidence type="ECO:0000313" key="16">
    <source>
        <dbReference type="EMBL" id="KAA0198503.1"/>
    </source>
</evidence>
<reference evidence="16" key="2">
    <citation type="journal article" date="2018" name="Environ. Sci. Technol.">
        <title>The Toxicogenome of Hyalella azteca: A Model for Sediment Ecotoxicology and Evolutionary Toxicology.</title>
        <authorList>
            <person name="Poynton H.C."/>
            <person name="Hasenbein S."/>
            <person name="Benoit J.B."/>
            <person name="Sepulveda M.S."/>
            <person name="Poelchau M.F."/>
            <person name="Hughes D.S.T."/>
            <person name="Murali S.C."/>
            <person name="Chen S."/>
            <person name="Glastad K.M."/>
            <person name="Goodisman M.A.D."/>
            <person name="Werren J.H."/>
            <person name="Vineis J.H."/>
            <person name="Bowen J.L."/>
            <person name="Friedrich M."/>
            <person name="Jones J."/>
            <person name="Robertson H.M."/>
            <person name="Feyereisen R."/>
            <person name="Mechler-Hickson A."/>
            <person name="Mathers N."/>
            <person name="Lee C.E."/>
            <person name="Colbourne J.K."/>
            <person name="Biales A."/>
            <person name="Johnston J.S."/>
            <person name="Wellborn G.A."/>
            <person name="Rosendale A.J."/>
            <person name="Cridge A.G."/>
            <person name="Munoz-Torres M.C."/>
            <person name="Bain P.A."/>
            <person name="Manny A.R."/>
            <person name="Major K.M."/>
            <person name="Lambert F.N."/>
            <person name="Vulpe C.D."/>
            <person name="Tuck P."/>
            <person name="Blalock B.J."/>
            <person name="Lin Y.Y."/>
            <person name="Smith M.E."/>
            <person name="Ochoa-Acuna H."/>
            <person name="Chen M.M."/>
            <person name="Childers C.P."/>
            <person name="Qu J."/>
            <person name="Dugan S."/>
            <person name="Lee S.L."/>
            <person name="Chao H."/>
            <person name="Dinh H."/>
            <person name="Han Y."/>
            <person name="Doddapaneni H."/>
            <person name="Worley K.C."/>
            <person name="Muzny D.M."/>
            <person name="Gibbs R.A."/>
            <person name="Richards S."/>
        </authorList>
    </citation>
    <scope>NUCLEOTIDE SEQUENCE</scope>
    <source>
        <strain evidence="16">HAZT.00-mixed</strain>
        <tissue evidence="16">Whole organism</tissue>
    </source>
</reference>
<dbReference type="InterPro" id="IPR019594">
    <property type="entry name" value="Glu/Gly-bd"/>
</dbReference>
<evidence type="ECO:0000259" key="14">
    <source>
        <dbReference type="Pfam" id="PF00060"/>
    </source>
</evidence>
<keyword evidence="10" id="KW-0325">Glycoprotein</keyword>
<evidence type="ECO:0000256" key="6">
    <source>
        <dbReference type="ARBA" id="ARBA00022989"/>
    </source>
</evidence>
<comment type="similarity">
    <text evidence="2">Belongs to the glutamate-gated ion channel (TC 1.A.10.1) family.</text>
</comment>
<keyword evidence="9 16" id="KW-0675">Receptor</keyword>
<keyword evidence="7" id="KW-0406">Ion transport</keyword>
<dbReference type="InterPro" id="IPR052192">
    <property type="entry name" value="Insect_Ionotropic_Sensory_Rcpt"/>
</dbReference>
<evidence type="ECO:0000256" key="11">
    <source>
        <dbReference type="ARBA" id="ARBA00023286"/>
    </source>
</evidence>
<dbReference type="Gene3D" id="1.10.287.70">
    <property type="match status" value="1"/>
</dbReference>
<dbReference type="GO" id="GO:0015276">
    <property type="term" value="F:ligand-gated monoatomic ion channel activity"/>
    <property type="evidence" value="ECO:0007669"/>
    <property type="project" value="InterPro"/>
</dbReference>
<dbReference type="Gene3D" id="3.40.190.10">
    <property type="entry name" value="Periplasmic binding protein-like II"/>
    <property type="match status" value="1"/>
</dbReference>
<evidence type="ECO:0000256" key="2">
    <source>
        <dbReference type="ARBA" id="ARBA00008685"/>
    </source>
</evidence>
<comment type="subcellular location">
    <subcellularLocation>
        <location evidence="1">Cell membrane</location>
        <topology evidence="1">Multi-pass membrane protein</topology>
    </subcellularLocation>
</comment>
<accession>A0A6A0H3K9</accession>
<evidence type="ECO:0000256" key="10">
    <source>
        <dbReference type="ARBA" id="ARBA00023180"/>
    </source>
</evidence>
<name>A0A6A0H3K9_HYAAZ</name>
<evidence type="ECO:0000256" key="7">
    <source>
        <dbReference type="ARBA" id="ARBA00023065"/>
    </source>
</evidence>
<dbReference type="Proteomes" id="UP000711488">
    <property type="component" value="Unassembled WGS sequence"/>
</dbReference>
<keyword evidence="12" id="KW-0407">Ion channel</keyword>
<dbReference type="Pfam" id="PF10613">
    <property type="entry name" value="Lig_chan-Glu_bd"/>
    <property type="match status" value="1"/>
</dbReference>
<protein>
    <submittedName>
        <fullName evidence="16">Ionotropic receptor 142</fullName>
    </submittedName>
</protein>
<comment type="caution">
    <text evidence="16">The sequence shown here is derived from an EMBL/GenBank/DDBJ whole genome shotgun (WGS) entry which is preliminary data.</text>
</comment>
<evidence type="ECO:0000256" key="4">
    <source>
        <dbReference type="ARBA" id="ARBA00022475"/>
    </source>
</evidence>
<dbReference type="GO" id="GO:0050906">
    <property type="term" value="P:detection of stimulus involved in sensory perception"/>
    <property type="evidence" value="ECO:0007669"/>
    <property type="project" value="UniProtKB-ARBA"/>
</dbReference>
<dbReference type="Pfam" id="PF00060">
    <property type="entry name" value="Lig_chan"/>
    <property type="match status" value="1"/>
</dbReference>
<evidence type="ECO:0000259" key="15">
    <source>
        <dbReference type="Pfam" id="PF10613"/>
    </source>
</evidence>
<gene>
    <name evidence="16" type="ORF">HAZT_HAZT008856</name>
</gene>
<keyword evidence="11" id="KW-1071">Ligand-gated ion channel</keyword>
<keyword evidence="8 13" id="KW-0472">Membrane</keyword>
<evidence type="ECO:0000256" key="1">
    <source>
        <dbReference type="ARBA" id="ARBA00004651"/>
    </source>
</evidence>
<feature type="non-terminal residue" evidence="16">
    <location>
        <position position="1"/>
    </location>
</feature>